<dbReference type="Gene3D" id="2.30.110.20">
    <property type="entry name" value="Hcp1-like"/>
    <property type="match status" value="1"/>
</dbReference>
<comment type="caution">
    <text evidence="1">The sequence shown here is derived from an EMBL/GenBank/DDBJ whole genome shotgun (WGS) entry which is preliminary data.</text>
</comment>
<gene>
    <name evidence="1" type="ORF">QTH91_10690</name>
</gene>
<evidence type="ECO:0000313" key="2">
    <source>
        <dbReference type="Proteomes" id="UP001174908"/>
    </source>
</evidence>
<accession>A0ABT7NAI8</accession>
<proteinExistence type="predicted"/>
<dbReference type="InterPro" id="IPR008514">
    <property type="entry name" value="T6SS_Hcp"/>
</dbReference>
<dbReference type="RefSeq" id="WP_286660062.1">
    <property type="nucleotide sequence ID" value="NZ_JASZYV010000002.1"/>
</dbReference>
<name>A0ABT7NAI8_9BURK</name>
<keyword evidence="2" id="KW-1185">Reference proteome</keyword>
<sequence>MSWKLDGTLDPDEALRLLDHMSGESGNDFLMLIESKGSPVEGDSKRKFEDGKQRMRIAGYSYLSEIRRPPGSTKGQVAMSAMIVVRECDAATATIASLLKNQESDLKVQISIFKAGGDSSSEQQPMLEFMLEEARIDTQAILTGGNPRRPCEIIYFMPRKMEIRSAPQQQTGLRGAVRTCMLTQP</sequence>
<dbReference type="Proteomes" id="UP001174908">
    <property type="component" value="Unassembled WGS sequence"/>
</dbReference>
<reference evidence="1" key="1">
    <citation type="submission" date="2023-06" db="EMBL/GenBank/DDBJ databases">
        <authorList>
            <person name="Jiang Y."/>
            <person name="Liu Q."/>
        </authorList>
    </citation>
    <scope>NUCLEOTIDE SEQUENCE</scope>
    <source>
        <strain evidence="1">CGMCC 1.12089</strain>
    </source>
</reference>
<organism evidence="1 2">
    <name type="scientific">Variovorax dokdonensis</name>
    <dbReference type="NCBI Taxonomy" id="344883"/>
    <lineage>
        <taxon>Bacteria</taxon>
        <taxon>Pseudomonadati</taxon>
        <taxon>Pseudomonadota</taxon>
        <taxon>Betaproteobacteria</taxon>
        <taxon>Burkholderiales</taxon>
        <taxon>Comamonadaceae</taxon>
        <taxon>Variovorax</taxon>
    </lineage>
</organism>
<dbReference type="InterPro" id="IPR036624">
    <property type="entry name" value="Hcp1-lik_sf"/>
</dbReference>
<protein>
    <submittedName>
        <fullName evidence="1">Type VI secretion system tube protein Hcp</fullName>
    </submittedName>
</protein>
<dbReference type="Pfam" id="PF05638">
    <property type="entry name" value="T6SS_HCP"/>
    <property type="match status" value="1"/>
</dbReference>
<dbReference type="EMBL" id="JASZYV010000002">
    <property type="protein sequence ID" value="MDM0044953.1"/>
    <property type="molecule type" value="Genomic_DNA"/>
</dbReference>
<evidence type="ECO:0000313" key="1">
    <source>
        <dbReference type="EMBL" id="MDM0044953.1"/>
    </source>
</evidence>
<dbReference type="SUPFAM" id="SSF141452">
    <property type="entry name" value="Hcp1-like"/>
    <property type="match status" value="1"/>
</dbReference>